<dbReference type="PANTHER" id="PTHR11639">
    <property type="entry name" value="S100 CALCIUM-BINDING PROTEIN"/>
    <property type="match status" value="1"/>
</dbReference>
<dbReference type="AlphaFoldDB" id="A0A087XT79"/>
<dbReference type="PROSITE" id="PS00303">
    <property type="entry name" value="S100_CABP"/>
    <property type="match status" value="1"/>
</dbReference>
<reference evidence="7" key="3">
    <citation type="submission" date="2025-09" db="UniProtKB">
        <authorList>
            <consortium name="Ensembl"/>
        </authorList>
    </citation>
    <scope>IDENTIFICATION</scope>
</reference>
<dbReference type="InterPro" id="IPR001751">
    <property type="entry name" value="S100/CaBP7/8-like_CS"/>
</dbReference>
<reference evidence="7" key="2">
    <citation type="submission" date="2025-08" db="UniProtKB">
        <authorList>
            <consortium name="Ensembl"/>
        </authorList>
    </citation>
    <scope>IDENTIFICATION</scope>
</reference>
<evidence type="ECO:0000256" key="3">
    <source>
        <dbReference type="ARBA" id="ARBA00022737"/>
    </source>
</evidence>
<dbReference type="SUPFAM" id="SSF47473">
    <property type="entry name" value="EF-hand"/>
    <property type="match status" value="1"/>
</dbReference>
<dbReference type="GeneTree" id="ENSGT00940000161125"/>
<dbReference type="GeneID" id="103135848"/>
<name>A0A087XT79_POEFO</name>
<evidence type="ECO:0000256" key="1">
    <source>
        <dbReference type="ARBA" id="ARBA00007323"/>
    </source>
</evidence>
<evidence type="ECO:0000259" key="6">
    <source>
        <dbReference type="PROSITE" id="PS50222"/>
    </source>
</evidence>
<dbReference type="RefSeq" id="XP_007548856.2">
    <property type="nucleotide sequence ID" value="XM_007548794.2"/>
</dbReference>
<protein>
    <recommendedName>
        <fullName evidence="5">Protein S100</fullName>
    </recommendedName>
    <alternativeName>
        <fullName evidence="5">S100 calcium-binding protein</fullName>
    </alternativeName>
</protein>
<evidence type="ECO:0000313" key="7">
    <source>
        <dbReference type="Ensembl" id="ENSPFOP00000008982.1"/>
    </source>
</evidence>
<dbReference type="InterPro" id="IPR028490">
    <property type="entry name" value="S100Z"/>
</dbReference>
<dbReference type="KEGG" id="pfor:103135848"/>
<dbReference type="CTD" id="170591"/>
<dbReference type="InterPro" id="IPR002048">
    <property type="entry name" value="EF_hand_dom"/>
</dbReference>
<dbReference type="Pfam" id="PF01023">
    <property type="entry name" value="S_100"/>
    <property type="match status" value="1"/>
</dbReference>
<dbReference type="OrthoDB" id="26525at2759"/>
<dbReference type="Ensembl" id="ENSPFOT00000008994.2">
    <property type="protein sequence ID" value="ENSPFOP00000008982.1"/>
    <property type="gene ID" value="ENSPFOG00000009037.2"/>
</dbReference>
<reference evidence="8" key="1">
    <citation type="submission" date="2013-10" db="EMBL/GenBank/DDBJ databases">
        <authorList>
            <person name="Schartl M."/>
            <person name="Warren W."/>
        </authorList>
    </citation>
    <scope>NUCLEOTIDE SEQUENCE [LARGE SCALE GENOMIC DNA]</scope>
    <source>
        <strain evidence="8">female</strain>
    </source>
</reference>
<dbReference type="FunFam" id="1.10.238.10:FF:000044">
    <property type="entry name" value="Protein S100"/>
    <property type="match status" value="1"/>
</dbReference>
<dbReference type="Gene3D" id="1.10.238.10">
    <property type="entry name" value="EF-hand"/>
    <property type="match status" value="1"/>
</dbReference>
<dbReference type="InterPro" id="IPR013787">
    <property type="entry name" value="S100_Ca-bd_sub"/>
</dbReference>
<sequence>MRSSPVELIISPKIEDRPPGSFSFSSKPAAARHLSRILTRGPQELSDSRMPSQLEGAMGALITVFYNYSGNDGDKHKLNKGELKELLHSELTDFLTSQKDPMLVEKIMNDLDSNKDNEVDFNEFVVLVAALTVACNDFFQEQNKNAK</sequence>
<evidence type="ECO:0000256" key="5">
    <source>
        <dbReference type="RuleBase" id="RU361184"/>
    </source>
</evidence>
<dbReference type="InterPro" id="IPR011992">
    <property type="entry name" value="EF-hand-dom_pair"/>
</dbReference>
<dbReference type="EMBL" id="AYCK01003182">
    <property type="status" value="NOT_ANNOTATED_CDS"/>
    <property type="molecule type" value="Genomic_DNA"/>
</dbReference>
<evidence type="ECO:0000313" key="8">
    <source>
        <dbReference type="Proteomes" id="UP000028760"/>
    </source>
</evidence>
<dbReference type="PROSITE" id="PS50222">
    <property type="entry name" value="EF_HAND_2"/>
    <property type="match status" value="1"/>
</dbReference>
<comment type="similarity">
    <text evidence="1 5">Belongs to the S-100 family.</text>
</comment>
<evidence type="ECO:0000256" key="2">
    <source>
        <dbReference type="ARBA" id="ARBA00022723"/>
    </source>
</evidence>
<dbReference type="PANTHER" id="PTHR11639:SF134">
    <property type="entry name" value="PROTEIN S100-A1-RELATED"/>
    <property type="match status" value="1"/>
</dbReference>
<accession>A0A087XT79</accession>
<organism evidence="7 8">
    <name type="scientific">Poecilia formosa</name>
    <name type="common">Amazon molly</name>
    <name type="synonym">Limia formosa</name>
    <dbReference type="NCBI Taxonomy" id="48698"/>
    <lineage>
        <taxon>Eukaryota</taxon>
        <taxon>Metazoa</taxon>
        <taxon>Chordata</taxon>
        <taxon>Craniata</taxon>
        <taxon>Vertebrata</taxon>
        <taxon>Euteleostomi</taxon>
        <taxon>Actinopterygii</taxon>
        <taxon>Neopterygii</taxon>
        <taxon>Teleostei</taxon>
        <taxon>Neoteleostei</taxon>
        <taxon>Acanthomorphata</taxon>
        <taxon>Ovalentaria</taxon>
        <taxon>Atherinomorphae</taxon>
        <taxon>Cyprinodontiformes</taxon>
        <taxon>Poeciliidae</taxon>
        <taxon>Poeciliinae</taxon>
        <taxon>Poecilia</taxon>
    </lineage>
</organism>
<keyword evidence="2 5" id="KW-0479">Metal-binding</keyword>
<keyword evidence="3" id="KW-0677">Repeat</keyword>
<dbReference type="Proteomes" id="UP000028760">
    <property type="component" value="Unassembled WGS sequence"/>
</dbReference>
<keyword evidence="4 5" id="KW-0106">Calcium</keyword>
<dbReference type="SMART" id="SM00054">
    <property type="entry name" value="EFh"/>
    <property type="match status" value="1"/>
</dbReference>
<dbReference type="CDD" id="cd05026">
    <property type="entry name" value="S-100Z"/>
    <property type="match status" value="1"/>
</dbReference>
<dbReference type="SMART" id="SM01394">
    <property type="entry name" value="S_100"/>
    <property type="match status" value="1"/>
</dbReference>
<dbReference type="PROSITE" id="PS00018">
    <property type="entry name" value="EF_HAND_1"/>
    <property type="match status" value="1"/>
</dbReference>
<keyword evidence="8" id="KW-1185">Reference proteome</keyword>
<proteinExistence type="inferred from homology"/>
<feature type="domain" description="EF-hand" evidence="6">
    <location>
        <begin position="99"/>
        <end position="134"/>
    </location>
</feature>
<dbReference type="GO" id="GO:0005509">
    <property type="term" value="F:calcium ion binding"/>
    <property type="evidence" value="ECO:0007669"/>
    <property type="project" value="InterPro"/>
</dbReference>
<dbReference type="GO" id="GO:0048306">
    <property type="term" value="F:calcium-dependent protein binding"/>
    <property type="evidence" value="ECO:0007669"/>
    <property type="project" value="TreeGrafter"/>
</dbReference>
<dbReference type="InterPro" id="IPR018247">
    <property type="entry name" value="EF_Hand_1_Ca_BS"/>
</dbReference>
<evidence type="ECO:0000256" key="4">
    <source>
        <dbReference type="ARBA" id="ARBA00022837"/>
    </source>
</evidence>